<evidence type="ECO:0000313" key="3">
    <source>
        <dbReference type="Proteomes" id="UP000030161"/>
    </source>
</evidence>
<accession>A0AB34PMF0</accession>
<gene>
    <name evidence="2" type="ORF">MG3_06440</name>
</gene>
<dbReference type="Proteomes" id="UP000030161">
    <property type="component" value="Unassembled WGS sequence"/>
</dbReference>
<dbReference type="AlphaFoldDB" id="A0AB34PMF0"/>
<feature type="compositionally biased region" description="Basic and acidic residues" evidence="1">
    <location>
        <begin position="310"/>
        <end position="324"/>
    </location>
</feature>
<feature type="compositionally biased region" description="Basic and acidic residues" evidence="1">
    <location>
        <begin position="365"/>
        <end position="384"/>
    </location>
</feature>
<feature type="region of interest" description="Disordered" evidence="1">
    <location>
        <begin position="429"/>
        <end position="463"/>
    </location>
</feature>
<comment type="caution">
    <text evidence="2">The sequence shown here is derived from an EMBL/GenBank/DDBJ whole genome shotgun (WGS) entry which is preliminary data.</text>
</comment>
<proteinExistence type="predicted"/>
<feature type="compositionally biased region" description="Acidic residues" evidence="1">
    <location>
        <begin position="394"/>
        <end position="403"/>
    </location>
</feature>
<feature type="compositionally biased region" description="Basic and acidic residues" evidence="1">
    <location>
        <begin position="429"/>
        <end position="438"/>
    </location>
</feature>
<feature type="compositionally biased region" description="Basic and acidic residues" evidence="1">
    <location>
        <begin position="347"/>
        <end position="358"/>
    </location>
</feature>
<organism evidence="2 3">
    <name type="scientific">Candida albicans P78048</name>
    <dbReference type="NCBI Taxonomy" id="1094989"/>
    <lineage>
        <taxon>Eukaryota</taxon>
        <taxon>Fungi</taxon>
        <taxon>Dikarya</taxon>
        <taxon>Ascomycota</taxon>
        <taxon>Saccharomycotina</taxon>
        <taxon>Pichiomycetes</taxon>
        <taxon>Debaryomycetaceae</taxon>
        <taxon>Candida/Lodderomyces clade</taxon>
        <taxon>Candida</taxon>
    </lineage>
</organism>
<dbReference type="EMBL" id="AJIX01000059">
    <property type="protein sequence ID" value="KGR00001.1"/>
    <property type="molecule type" value="Genomic_DNA"/>
</dbReference>
<protein>
    <submittedName>
        <fullName evidence="2">Uncharacterized protein</fullName>
    </submittedName>
</protein>
<sequence length="675" mass="77776">MTINYESEGTITFKELRSLLLKEREEQRFSITNISEFVPTLTIENHKEKVGKYFRKLTSLFKERQLPMVANYIKFPQDPEEFPQDPWDDKINDFVLSVLEYTADDYYFCLKENATGQENLYNLMTTTNHVIDEYKARNMVNSLTYSHRMNFTHFQCKVHDVMSLANRSNCPVDDRIIISTIIGNMKKSAHTANIGTDAIDLKKNKRLPDFIKFLKRRWEDAQLKRYAVTKRTNKVCNINAKNVEEKKRNKTKNRDTKNIVSAPPKYIKATSQSNSSASKVLYCKRVNTPEFDQDTRITDAGIPNDSVEVINDKQDPLDKMENMKSKVGGANVHDECSESNSSLNEENEPHSLNEMRDNEADEFPQENKGESEEHSLDAKTHEKMNILQSRMESDYESSSDEEYQTPAERDASDNEYKLLGDKVIEYENKPNCDHKHDGNATLEEDADAPRQKMAEASQTGFENKNWIETDLEATATQSKLETISPEVIQQNKTESFQIEPMNKNRRETNPDIITSASDTESELSQILQQNILKKFETKTKINDKTNRYLQTIVPKLDFEFEVPKDVQPKTPMRLQLNIEASVELDSNITGTLFEKSECNTYPIKSEVVQAQEINTNKNIETIKKFIPTISTLTAKTVHQIAKLINGLVETPIWETSRKAVVYIDNIAAKNMIWKK</sequence>
<evidence type="ECO:0000256" key="1">
    <source>
        <dbReference type="SAM" id="MobiDB-lite"/>
    </source>
</evidence>
<evidence type="ECO:0000313" key="2">
    <source>
        <dbReference type="EMBL" id="KGR00001.1"/>
    </source>
</evidence>
<reference evidence="2 3" key="1">
    <citation type="submission" date="2013-12" db="EMBL/GenBank/DDBJ databases">
        <title>The Genome Sequence of Candida albicans P78048.</title>
        <authorList>
            <consortium name="The Broad Institute Genome Sequencing Platform"/>
            <consortium name="The Broad Institute Genome Sequencing Center for Infectious Disease"/>
            <person name="Cuomo C."/>
            <person name="Bennett R."/>
            <person name="Hirakawa M."/>
            <person name="Noverr M."/>
            <person name="Mitchell A."/>
            <person name="Young S.K."/>
            <person name="Zeng Q."/>
            <person name="Gargeya S."/>
            <person name="Fitzgerald M."/>
            <person name="Abouelleil A."/>
            <person name="Alvarado L."/>
            <person name="Berlin A.M."/>
            <person name="Chapman S.B."/>
            <person name="Dewar J."/>
            <person name="Goldberg J."/>
            <person name="Griggs A."/>
            <person name="Gujja S."/>
            <person name="Hansen M."/>
            <person name="Howarth C."/>
            <person name="Imamovic A."/>
            <person name="Larimer J."/>
            <person name="McCowan C."/>
            <person name="Murphy C."/>
            <person name="Pearson M."/>
            <person name="Priest M."/>
            <person name="Roberts A."/>
            <person name="Saif S."/>
            <person name="Shea T."/>
            <person name="Sykes S."/>
            <person name="Wortman J."/>
            <person name="Nusbaum C."/>
            <person name="Birren B."/>
        </authorList>
    </citation>
    <scope>NUCLEOTIDE SEQUENCE [LARGE SCALE GENOMIC DNA]</scope>
    <source>
        <strain evidence="2 3">P78048</strain>
    </source>
</reference>
<name>A0AB34PMF0_CANAX</name>
<feature type="region of interest" description="Disordered" evidence="1">
    <location>
        <begin position="294"/>
        <end position="415"/>
    </location>
</feature>